<dbReference type="GO" id="GO:0005743">
    <property type="term" value="C:mitochondrial inner membrane"/>
    <property type="evidence" value="ECO:0007669"/>
    <property type="project" value="UniProtKB-SubCell"/>
</dbReference>
<protein>
    <submittedName>
        <fullName evidence="8">Uncharacterized protein</fullName>
    </submittedName>
</protein>
<keyword evidence="7" id="KW-1133">Transmembrane helix</keyword>
<dbReference type="KEGG" id="dnv:108653205"/>
<dbReference type="OrthoDB" id="9974841at2759"/>
<evidence type="ECO:0000256" key="7">
    <source>
        <dbReference type="SAM" id="Phobius"/>
    </source>
</evidence>
<dbReference type="Pfam" id="PF02935">
    <property type="entry name" value="COX7C"/>
    <property type="match status" value="1"/>
</dbReference>
<accession>A0A484BV26</accession>
<dbReference type="Proteomes" id="UP000295192">
    <property type="component" value="Unassembled WGS sequence"/>
</dbReference>
<evidence type="ECO:0000313" key="8">
    <source>
        <dbReference type="EMBL" id="TDG51765.1"/>
    </source>
</evidence>
<dbReference type="SUPFAM" id="SSF81427">
    <property type="entry name" value="Mitochondrial cytochrome c oxidase subunit VIIc (aka VIIIa)"/>
    <property type="match status" value="1"/>
</dbReference>
<feature type="transmembrane region" description="Helical" evidence="7">
    <location>
        <begin position="44"/>
        <end position="62"/>
    </location>
</feature>
<dbReference type="AlphaFoldDB" id="A0A484BV26"/>
<dbReference type="InterPro" id="IPR036636">
    <property type="entry name" value="COX7C/Cox8_sf"/>
</dbReference>
<comment type="subcellular location">
    <subcellularLocation>
        <location evidence="1">Mitochondrion inner membrane</location>
        <topology evidence="1">Single-pass membrane protein</topology>
    </subcellularLocation>
</comment>
<comment type="pathway">
    <text evidence="2">Energy metabolism; oxidative phosphorylation.</text>
</comment>
<dbReference type="UniPathway" id="UPA00705"/>
<dbReference type="OMA" id="RSCHHGY"/>
<evidence type="ECO:0000256" key="2">
    <source>
        <dbReference type="ARBA" id="ARBA00004673"/>
    </source>
</evidence>
<evidence type="ECO:0000256" key="3">
    <source>
        <dbReference type="ARBA" id="ARBA00010514"/>
    </source>
</evidence>
<evidence type="ECO:0000313" key="9">
    <source>
        <dbReference type="Proteomes" id="UP000295192"/>
    </source>
</evidence>
<evidence type="ECO:0000256" key="1">
    <source>
        <dbReference type="ARBA" id="ARBA00004434"/>
    </source>
</evidence>
<keyword evidence="6 7" id="KW-0472">Membrane</keyword>
<dbReference type="GO" id="GO:0006123">
    <property type="term" value="P:mitochondrial electron transport, cytochrome c to oxygen"/>
    <property type="evidence" value="ECO:0007669"/>
    <property type="project" value="InterPro"/>
</dbReference>
<dbReference type="Gene3D" id="4.10.49.10">
    <property type="entry name" value="Cytochrome c oxidase subunit VIIc"/>
    <property type="match status" value="1"/>
</dbReference>
<keyword evidence="9" id="KW-1185">Reference proteome</keyword>
<comment type="similarity">
    <text evidence="3">Belongs to the cytochrome c oxidase VIIc family.</text>
</comment>
<dbReference type="STRING" id="7232.A0A484BV26"/>
<keyword evidence="4" id="KW-0999">Mitochondrion inner membrane</keyword>
<sequence length="76" mass="8597">MFALRADVRKIYAPFMRQMSGYPGGVPGLNLPFRRALESPVRLTISWLILGILGFGAPWLVVRHQMLRNVTTEPSE</sequence>
<proteinExistence type="inferred from homology"/>
<dbReference type="InterPro" id="IPR004202">
    <property type="entry name" value="COX7C/Cox8"/>
</dbReference>
<name>A0A484BV26_DRONA</name>
<gene>
    <name evidence="8" type="ORF">AWZ03_001825</name>
</gene>
<evidence type="ECO:0000256" key="5">
    <source>
        <dbReference type="ARBA" id="ARBA00023128"/>
    </source>
</evidence>
<evidence type="ECO:0000256" key="4">
    <source>
        <dbReference type="ARBA" id="ARBA00022792"/>
    </source>
</evidence>
<evidence type="ECO:0000256" key="6">
    <source>
        <dbReference type="ARBA" id="ARBA00023136"/>
    </source>
</evidence>
<dbReference type="EMBL" id="LSRL02000007">
    <property type="protein sequence ID" value="TDG51765.1"/>
    <property type="molecule type" value="Genomic_DNA"/>
</dbReference>
<comment type="caution">
    <text evidence="8">The sequence shown here is derived from an EMBL/GenBank/DDBJ whole genome shotgun (WGS) entry which is preliminary data.</text>
</comment>
<keyword evidence="5" id="KW-0496">Mitochondrion</keyword>
<dbReference type="GO" id="GO:0045277">
    <property type="term" value="C:respiratory chain complex IV"/>
    <property type="evidence" value="ECO:0007669"/>
    <property type="project" value="InterPro"/>
</dbReference>
<reference evidence="8 9" key="1">
    <citation type="journal article" date="2019" name="J. Hered.">
        <title>An Improved Genome Assembly for Drosophila navojoa, the Basal Species in the mojavensis Cluster.</title>
        <authorList>
            <person name="Vanderlinde T."/>
            <person name="Dupim E.G."/>
            <person name="Nazario-Yepiz N.O."/>
            <person name="Carvalho A.B."/>
        </authorList>
    </citation>
    <scope>NUCLEOTIDE SEQUENCE [LARGE SCALE GENOMIC DNA]</scope>
    <source>
        <strain evidence="8">Navoj_Jal97</strain>
        <tissue evidence="8">Whole organism</tissue>
    </source>
</reference>
<organism evidence="8 9">
    <name type="scientific">Drosophila navojoa</name>
    <name type="common">Fruit fly</name>
    <dbReference type="NCBI Taxonomy" id="7232"/>
    <lineage>
        <taxon>Eukaryota</taxon>
        <taxon>Metazoa</taxon>
        <taxon>Ecdysozoa</taxon>
        <taxon>Arthropoda</taxon>
        <taxon>Hexapoda</taxon>
        <taxon>Insecta</taxon>
        <taxon>Pterygota</taxon>
        <taxon>Neoptera</taxon>
        <taxon>Endopterygota</taxon>
        <taxon>Diptera</taxon>
        <taxon>Brachycera</taxon>
        <taxon>Muscomorpha</taxon>
        <taxon>Ephydroidea</taxon>
        <taxon>Drosophilidae</taxon>
        <taxon>Drosophila</taxon>
    </lineage>
</organism>
<keyword evidence="7" id="KW-0812">Transmembrane</keyword>